<feature type="compositionally biased region" description="Polar residues" evidence="1">
    <location>
        <begin position="243"/>
        <end position="254"/>
    </location>
</feature>
<sequence>MDQTFASPAAGSKRRREAEPDDIETTGYIGKKARQTVDQGSHSWQQDSVISTPSASSQQPKYDSDDQSSMLSEPGSPQDLASSGDEMEMDDAASHSQSPEEQRPLPKIRPASTSPWRDRLQGRNRVPTPFHRPDLRPGQLQTTGIKHHVRQRHPQENSSDRLEVPSPIDEDEVPTPPSAAEAAGSQLSMLSMDDMDVEQPENPAITVDPARNTPLDAAPNGVGEHMASGGGPAQVIVRKQRQRSGATSNGSASPARTGGGMENAFGGPSRKGISIGYRADCEKCRMHPFPHHPFPRKSQALIQLHGAVIVFESRKANAVHAGRHERPLEDPPDRLTAIPFPLILRENIKTDVRMSHVHMVWREGYEVHLANRRRGRVLLSSGQANHDAEEHFLHELLHEFLRLRFADRFADPRFGVLHAEGILSYLVEESFVFRFDGAVE</sequence>
<dbReference type="Proteomes" id="UP000281677">
    <property type="component" value="Unassembled WGS sequence"/>
</dbReference>
<proteinExistence type="predicted"/>
<organism evidence="2 3">
    <name type="scientific">Hortaea werneckii</name>
    <name type="common">Black yeast</name>
    <name type="synonym">Cladosporium werneckii</name>
    <dbReference type="NCBI Taxonomy" id="91943"/>
    <lineage>
        <taxon>Eukaryota</taxon>
        <taxon>Fungi</taxon>
        <taxon>Dikarya</taxon>
        <taxon>Ascomycota</taxon>
        <taxon>Pezizomycotina</taxon>
        <taxon>Dothideomycetes</taxon>
        <taxon>Dothideomycetidae</taxon>
        <taxon>Mycosphaerellales</taxon>
        <taxon>Teratosphaeriaceae</taxon>
        <taxon>Hortaea</taxon>
    </lineage>
</organism>
<feature type="region of interest" description="Disordered" evidence="1">
    <location>
        <begin position="239"/>
        <end position="269"/>
    </location>
</feature>
<evidence type="ECO:0000313" key="2">
    <source>
        <dbReference type="EMBL" id="RMZ31434.1"/>
    </source>
</evidence>
<feature type="compositionally biased region" description="Polar residues" evidence="1">
    <location>
        <begin position="36"/>
        <end position="71"/>
    </location>
</feature>
<protein>
    <submittedName>
        <fullName evidence="2">Uncharacterized protein</fullName>
    </submittedName>
</protein>
<dbReference type="AlphaFoldDB" id="A0A3M7J114"/>
<gene>
    <name evidence="2" type="ORF">D0859_04429</name>
</gene>
<dbReference type="VEuPathDB" id="FungiDB:BTJ68_10541"/>
<name>A0A3M7J114_HORWE</name>
<dbReference type="EMBL" id="QWIT01000098">
    <property type="protein sequence ID" value="RMZ31434.1"/>
    <property type="molecule type" value="Genomic_DNA"/>
</dbReference>
<comment type="caution">
    <text evidence="2">The sequence shown here is derived from an EMBL/GenBank/DDBJ whole genome shotgun (WGS) entry which is preliminary data.</text>
</comment>
<accession>A0A3M7J114</accession>
<evidence type="ECO:0000313" key="3">
    <source>
        <dbReference type="Proteomes" id="UP000281677"/>
    </source>
</evidence>
<feature type="region of interest" description="Disordered" evidence="1">
    <location>
        <begin position="1"/>
        <end position="183"/>
    </location>
</feature>
<reference evidence="2 3" key="1">
    <citation type="journal article" date="2018" name="BMC Genomics">
        <title>Genomic evidence for intraspecific hybridization in a clonal and extremely halotolerant yeast.</title>
        <authorList>
            <person name="Gostincar C."/>
            <person name="Stajich J.E."/>
            <person name="Zupancic J."/>
            <person name="Zalar P."/>
            <person name="Gunde-Cimerman N."/>
        </authorList>
    </citation>
    <scope>NUCLEOTIDE SEQUENCE [LARGE SCALE GENOMIC DNA]</scope>
    <source>
        <strain evidence="2 3">EXF-120</strain>
    </source>
</reference>
<dbReference type="OrthoDB" id="2446291at2759"/>
<evidence type="ECO:0000256" key="1">
    <source>
        <dbReference type="SAM" id="MobiDB-lite"/>
    </source>
</evidence>
<feature type="compositionally biased region" description="Basic and acidic residues" evidence="1">
    <location>
        <begin position="153"/>
        <end position="163"/>
    </location>
</feature>